<protein>
    <submittedName>
        <fullName evidence="1">(rape) hypothetical protein</fullName>
    </submittedName>
</protein>
<sequence>MGRVPNGLPVKTTFVQLIFRDQETKEQSIIPGLPDDLALRCIAKLSHGYHGTLECVSKDRRDLVHSEASSCYKARNRWSERWLFAHSNNQ</sequence>
<dbReference type="AlphaFoldDB" id="A0A816JDQ2"/>
<organism evidence="1">
    <name type="scientific">Brassica napus</name>
    <name type="common">Rape</name>
    <dbReference type="NCBI Taxonomy" id="3708"/>
    <lineage>
        <taxon>Eukaryota</taxon>
        <taxon>Viridiplantae</taxon>
        <taxon>Streptophyta</taxon>
        <taxon>Embryophyta</taxon>
        <taxon>Tracheophyta</taxon>
        <taxon>Spermatophyta</taxon>
        <taxon>Magnoliopsida</taxon>
        <taxon>eudicotyledons</taxon>
        <taxon>Gunneridae</taxon>
        <taxon>Pentapetalae</taxon>
        <taxon>rosids</taxon>
        <taxon>malvids</taxon>
        <taxon>Brassicales</taxon>
        <taxon>Brassicaceae</taxon>
        <taxon>Brassiceae</taxon>
        <taxon>Brassica</taxon>
    </lineage>
</organism>
<accession>A0A816JDQ2</accession>
<dbReference type="Proteomes" id="UP001295469">
    <property type="component" value="Chromosome C04"/>
</dbReference>
<dbReference type="EMBL" id="HG994368">
    <property type="protein sequence ID" value="CAF1820771.1"/>
    <property type="molecule type" value="Genomic_DNA"/>
</dbReference>
<reference evidence="1" key="1">
    <citation type="submission" date="2021-01" db="EMBL/GenBank/DDBJ databases">
        <authorList>
            <consortium name="Genoscope - CEA"/>
            <person name="William W."/>
        </authorList>
    </citation>
    <scope>NUCLEOTIDE SEQUENCE</scope>
</reference>
<dbReference type="InterPro" id="IPR050354">
    <property type="entry name" value="F-box/kelch-repeat_ARATH"/>
</dbReference>
<evidence type="ECO:0000313" key="1">
    <source>
        <dbReference type="EMBL" id="CAF1820771.1"/>
    </source>
</evidence>
<dbReference type="PANTHER" id="PTHR24414">
    <property type="entry name" value="F-BOX/KELCH-REPEAT PROTEIN SKIP4"/>
    <property type="match status" value="1"/>
</dbReference>
<dbReference type="PANTHER" id="PTHR24414:SF89">
    <property type="entry name" value="F-BOX DOMAIN-CONTAINING PROTEIN"/>
    <property type="match status" value="1"/>
</dbReference>
<gene>
    <name evidence="1" type="ORF">DARMORV10_C04P15680.1</name>
</gene>
<proteinExistence type="predicted"/>
<name>A0A816JDQ2_BRANA</name>